<accession>A0A5N7BEB5</accession>
<name>A0A5N7BEB5_9EURO</name>
<evidence type="ECO:0000313" key="1">
    <source>
        <dbReference type="EMBL" id="KAE8380080.1"/>
    </source>
</evidence>
<reference evidence="1 2" key="1">
    <citation type="submission" date="2019-04" db="EMBL/GenBank/DDBJ databases">
        <title>Friends and foes A comparative genomics studyof 23 Aspergillus species from section Flavi.</title>
        <authorList>
            <consortium name="DOE Joint Genome Institute"/>
            <person name="Kjaerbolling I."/>
            <person name="Vesth T."/>
            <person name="Frisvad J.C."/>
            <person name="Nybo J.L."/>
            <person name="Theobald S."/>
            <person name="Kildgaard S."/>
            <person name="Isbrandt T."/>
            <person name="Kuo A."/>
            <person name="Sato A."/>
            <person name="Lyhne E.K."/>
            <person name="Kogle M.E."/>
            <person name="Wiebenga A."/>
            <person name="Kun R.S."/>
            <person name="Lubbers R.J."/>
            <person name="Makela M.R."/>
            <person name="Barry K."/>
            <person name="Chovatia M."/>
            <person name="Clum A."/>
            <person name="Daum C."/>
            <person name="Haridas S."/>
            <person name="He G."/>
            <person name="LaButti K."/>
            <person name="Lipzen A."/>
            <person name="Mondo S."/>
            <person name="Riley R."/>
            <person name="Salamov A."/>
            <person name="Simmons B.A."/>
            <person name="Magnuson J.K."/>
            <person name="Henrissat B."/>
            <person name="Mortensen U.H."/>
            <person name="Larsen T.O."/>
            <person name="Devries R.P."/>
            <person name="Grigoriev I.V."/>
            <person name="Machida M."/>
            <person name="Baker S.E."/>
            <person name="Andersen M.R."/>
        </authorList>
    </citation>
    <scope>NUCLEOTIDE SEQUENCE [LARGE SCALE GENOMIC DNA]</scope>
    <source>
        <strain evidence="1 2">IBT 29228</strain>
    </source>
</reference>
<dbReference type="EMBL" id="ML736186">
    <property type="protein sequence ID" value="KAE8380080.1"/>
    <property type="molecule type" value="Genomic_DNA"/>
</dbReference>
<gene>
    <name evidence="1" type="ORF">BDV26DRAFT_290794</name>
</gene>
<organism evidence="1 2">
    <name type="scientific">Aspergillus bertholletiae</name>
    <dbReference type="NCBI Taxonomy" id="1226010"/>
    <lineage>
        <taxon>Eukaryota</taxon>
        <taxon>Fungi</taxon>
        <taxon>Dikarya</taxon>
        <taxon>Ascomycota</taxon>
        <taxon>Pezizomycotina</taxon>
        <taxon>Eurotiomycetes</taxon>
        <taxon>Eurotiomycetidae</taxon>
        <taxon>Eurotiales</taxon>
        <taxon>Aspergillaceae</taxon>
        <taxon>Aspergillus</taxon>
        <taxon>Aspergillus subgen. Circumdati</taxon>
    </lineage>
</organism>
<sequence length="127" mass="13965">MVTYKRELRTFPTAAEFGYPSSSMMRTVRLQEKMKLSIVPVALLISSAAAGSIVTQQEADDWYQCTTHALNLVNSGKDDSSTTCTLLNCLSENAERYQRGGMYGKLSGILEIACFAKNIPIIGSFLK</sequence>
<dbReference type="AlphaFoldDB" id="A0A5N7BEB5"/>
<protein>
    <submittedName>
        <fullName evidence="1">Uncharacterized protein</fullName>
    </submittedName>
</protein>
<dbReference type="OrthoDB" id="4272269at2759"/>
<proteinExistence type="predicted"/>
<evidence type="ECO:0000313" key="2">
    <source>
        <dbReference type="Proteomes" id="UP000326198"/>
    </source>
</evidence>
<dbReference type="Proteomes" id="UP000326198">
    <property type="component" value="Unassembled WGS sequence"/>
</dbReference>
<keyword evidence="2" id="KW-1185">Reference proteome</keyword>